<dbReference type="InterPro" id="IPR035386">
    <property type="entry name" value="Arm-DNA-bind_5"/>
</dbReference>
<evidence type="ECO:0000313" key="4">
    <source>
        <dbReference type="EMBL" id="UWX56239.1"/>
    </source>
</evidence>
<organism evidence="4 5">
    <name type="scientific">Maribacter litopenaei</name>
    <dbReference type="NCBI Taxonomy" id="2976127"/>
    <lineage>
        <taxon>Bacteria</taxon>
        <taxon>Pseudomonadati</taxon>
        <taxon>Bacteroidota</taxon>
        <taxon>Flavobacteriia</taxon>
        <taxon>Flavobacteriales</taxon>
        <taxon>Flavobacteriaceae</taxon>
        <taxon>Maribacter</taxon>
    </lineage>
</organism>
<evidence type="ECO:0000313" key="5">
    <source>
        <dbReference type="Proteomes" id="UP001059209"/>
    </source>
</evidence>
<dbReference type="Pfam" id="PF13102">
    <property type="entry name" value="Phage_int_SAM_5"/>
    <property type="match status" value="1"/>
</dbReference>
<dbReference type="SUPFAM" id="SSF56349">
    <property type="entry name" value="DNA breaking-rejoining enzymes"/>
    <property type="match status" value="1"/>
</dbReference>
<dbReference type="RefSeq" id="WP_260574835.1">
    <property type="nucleotide sequence ID" value="NZ_CP104205.1"/>
</dbReference>
<evidence type="ECO:0000259" key="3">
    <source>
        <dbReference type="Pfam" id="PF17293"/>
    </source>
</evidence>
<dbReference type="EMBL" id="CP104205">
    <property type="protein sequence ID" value="UWX56239.1"/>
    <property type="molecule type" value="Genomic_DNA"/>
</dbReference>
<dbReference type="InterPro" id="IPR011010">
    <property type="entry name" value="DNA_brk_join_enz"/>
</dbReference>
<dbReference type="InterPro" id="IPR025269">
    <property type="entry name" value="SAM-like_dom"/>
</dbReference>
<feature type="domain" description="Phage integrase SAM-like" evidence="2">
    <location>
        <begin position="104"/>
        <end position="200"/>
    </location>
</feature>
<proteinExistence type="predicted"/>
<protein>
    <submittedName>
        <fullName evidence="4">Phage integrase SAM-like domain and Arm DNA-binding domain-containing protein</fullName>
    </submittedName>
</protein>
<evidence type="ECO:0000259" key="2">
    <source>
        <dbReference type="Pfam" id="PF13102"/>
    </source>
</evidence>
<sequence>MATINIVLRKNYSKSDGTCPLALRITKNRKSRFIYTGEYVLPKHWDDNKKIIKKIHPNSARLNNMLKKKISEAHEIALEAESKKQDSSAKYISKKITGEDQQDFFSVSKIYLSNLFKKKKYNQHYNQERRIRIFRKFVGSDKLSFQDLNVSLLNRFDSFLIHERGVSPRTSVNYLMLIRTIYNFARREFDIDYKIYPFGKGKIQIKFPSPKKLDSIVKKLFFRNHK</sequence>
<dbReference type="Proteomes" id="UP001059209">
    <property type="component" value="Chromosome"/>
</dbReference>
<dbReference type="Pfam" id="PF17293">
    <property type="entry name" value="Arm-DNA-bind_5"/>
    <property type="match status" value="1"/>
</dbReference>
<accession>A0ABY5YBE7</accession>
<reference evidence="4" key="1">
    <citation type="submission" date="2022-09" db="EMBL/GenBank/DDBJ databases">
        <title>Maribacter litopenaei sp. nov., isolated from the intestinal tract of the Pacific White Shrimp, Litopenaeus vannamei.</title>
        <authorList>
            <person name="Kim S.Y."/>
            <person name="Hwang C.Y."/>
        </authorList>
    </citation>
    <scope>NUCLEOTIDE SEQUENCE</scope>
    <source>
        <strain evidence="4">HL-LV01</strain>
    </source>
</reference>
<name>A0ABY5YBE7_9FLAO</name>
<keyword evidence="1" id="KW-0238">DNA-binding</keyword>
<gene>
    <name evidence="4" type="ORF">NYZ99_08375</name>
</gene>
<evidence type="ECO:0000256" key="1">
    <source>
        <dbReference type="ARBA" id="ARBA00023125"/>
    </source>
</evidence>
<dbReference type="InterPro" id="IPR010998">
    <property type="entry name" value="Integrase_recombinase_N"/>
</dbReference>
<keyword evidence="5" id="KW-1185">Reference proteome</keyword>
<dbReference type="Gene3D" id="1.10.150.130">
    <property type="match status" value="1"/>
</dbReference>
<feature type="domain" description="Arm DNA-binding" evidence="3">
    <location>
        <begin position="6"/>
        <end position="92"/>
    </location>
</feature>